<keyword evidence="3" id="KW-0539">Nucleus</keyword>
<dbReference type="CDD" id="cd01389">
    <property type="entry name" value="HMG-box_ROX1-like"/>
    <property type="match status" value="1"/>
</dbReference>
<evidence type="ECO:0000256" key="1">
    <source>
        <dbReference type="ARBA" id="ARBA00023125"/>
    </source>
</evidence>
<sequence>MSSVYVAKAPPGVEGEELRSVNVNIATQLAIKKLRSGSHEITYPELILNALEEDGMRQLVERISTIVNAQVVSFHDSINSVVRILFPPGYVAPAPNFIEHNAGGLQQVLASPSQDQLAMITQQLLVQPDFAQQILSPGSAQQQVSPPQVVYPPVTLNGNGMDDSTQSNHAAADRPRRPMNSFMLYRQALHPQIARIHPTMSNCNMSKLIARIWKRESPIIKARYKARADKEAEEFAVKYPNYRYKPRKTAEIKKRAKKNKNQSYHVSDAPLNFVAPSILEKIHTEPMESGLNINSDNITPFESGSMIRGFASADRPFVNMSEASRADQLAYGRVLDDNALVQQVCDNLAFEENVARNLSGAINPHEASSDLTSSGAAVSDDDFIATTLRNYGLLAEGALDPLESFALPERDFTTDLSDLAGMEPVNFTY</sequence>
<dbReference type="AlphaFoldDB" id="A0A8H4N409"/>
<evidence type="ECO:0000256" key="3">
    <source>
        <dbReference type="PROSITE-ProRule" id="PRU00267"/>
    </source>
</evidence>
<dbReference type="GO" id="GO:0005634">
    <property type="term" value="C:nucleus"/>
    <property type="evidence" value="ECO:0007669"/>
    <property type="project" value="UniProtKB-UniRule"/>
</dbReference>
<protein>
    <recommendedName>
        <fullName evidence="4">HMG box domain-containing protein</fullName>
    </recommendedName>
</protein>
<dbReference type="OrthoDB" id="6247875at2759"/>
<dbReference type="Proteomes" id="UP000572817">
    <property type="component" value="Unassembled WGS sequence"/>
</dbReference>
<keyword evidence="2" id="KW-0804">Transcription</keyword>
<dbReference type="Gene3D" id="1.10.30.10">
    <property type="entry name" value="High mobility group box domain"/>
    <property type="match status" value="1"/>
</dbReference>
<dbReference type="PROSITE" id="PS50118">
    <property type="entry name" value="HMG_BOX_2"/>
    <property type="match status" value="1"/>
</dbReference>
<dbReference type="Pfam" id="PF00505">
    <property type="entry name" value="HMG_box"/>
    <property type="match status" value="1"/>
</dbReference>
<gene>
    <name evidence="5" type="ORF">GTA08_BOTSDO02242</name>
</gene>
<dbReference type="PANTHER" id="PTHR10270:SF161">
    <property type="entry name" value="SEX-DETERMINING REGION Y PROTEIN"/>
    <property type="match status" value="1"/>
</dbReference>
<dbReference type="InterPro" id="IPR009071">
    <property type="entry name" value="HMG_box_dom"/>
</dbReference>
<feature type="domain" description="HMG box" evidence="4">
    <location>
        <begin position="175"/>
        <end position="243"/>
    </location>
</feature>
<dbReference type="SUPFAM" id="SSF47095">
    <property type="entry name" value="HMG-box"/>
    <property type="match status" value="1"/>
</dbReference>
<dbReference type="EMBL" id="WWBZ02000016">
    <property type="protein sequence ID" value="KAF4310224.1"/>
    <property type="molecule type" value="Genomic_DNA"/>
</dbReference>
<keyword evidence="1 3" id="KW-0238">DNA-binding</keyword>
<comment type="caution">
    <text evidence="5">The sequence shown here is derived from an EMBL/GenBank/DDBJ whole genome shotgun (WGS) entry which is preliminary data.</text>
</comment>
<accession>A0A8H4N409</accession>
<evidence type="ECO:0000256" key="2">
    <source>
        <dbReference type="ARBA" id="ARBA00023163"/>
    </source>
</evidence>
<evidence type="ECO:0000259" key="4">
    <source>
        <dbReference type="PROSITE" id="PS50118"/>
    </source>
</evidence>
<dbReference type="GO" id="GO:0001228">
    <property type="term" value="F:DNA-binding transcription activator activity, RNA polymerase II-specific"/>
    <property type="evidence" value="ECO:0007669"/>
    <property type="project" value="TreeGrafter"/>
</dbReference>
<dbReference type="InterPro" id="IPR050140">
    <property type="entry name" value="SRY-related_HMG-box_TF-like"/>
</dbReference>
<evidence type="ECO:0000313" key="5">
    <source>
        <dbReference type="EMBL" id="KAF4310224.1"/>
    </source>
</evidence>
<reference evidence="5" key="1">
    <citation type="submission" date="2020-04" db="EMBL/GenBank/DDBJ databases">
        <title>Genome Assembly and Annotation of Botryosphaeria dothidea sdau 11-99, a Latent Pathogen of Apple Fruit Ring Rot in China.</title>
        <authorList>
            <person name="Yu C."/>
            <person name="Diao Y."/>
            <person name="Lu Q."/>
            <person name="Zhao J."/>
            <person name="Cui S."/>
            <person name="Peng C."/>
            <person name="He B."/>
            <person name="Liu H."/>
        </authorList>
    </citation>
    <scope>NUCLEOTIDE SEQUENCE [LARGE SCALE GENOMIC DNA]</scope>
    <source>
        <strain evidence="5">Sdau11-99</strain>
    </source>
</reference>
<keyword evidence="6" id="KW-1185">Reference proteome</keyword>
<dbReference type="PANTHER" id="PTHR10270">
    <property type="entry name" value="SOX TRANSCRIPTION FACTOR"/>
    <property type="match status" value="1"/>
</dbReference>
<dbReference type="GO" id="GO:0030154">
    <property type="term" value="P:cell differentiation"/>
    <property type="evidence" value="ECO:0007669"/>
    <property type="project" value="TreeGrafter"/>
</dbReference>
<dbReference type="InterPro" id="IPR036910">
    <property type="entry name" value="HMG_box_dom_sf"/>
</dbReference>
<proteinExistence type="predicted"/>
<dbReference type="GO" id="GO:0000978">
    <property type="term" value="F:RNA polymerase II cis-regulatory region sequence-specific DNA binding"/>
    <property type="evidence" value="ECO:0007669"/>
    <property type="project" value="TreeGrafter"/>
</dbReference>
<name>A0A8H4N409_9PEZI</name>
<evidence type="ECO:0000313" key="6">
    <source>
        <dbReference type="Proteomes" id="UP000572817"/>
    </source>
</evidence>
<feature type="DNA-binding region" description="HMG box" evidence="3">
    <location>
        <begin position="175"/>
        <end position="243"/>
    </location>
</feature>
<organism evidence="5 6">
    <name type="scientific">Botryosphaeria dothidea</name>
    <dbReference type="NCBI Taxonomy" id="55169"/>
    <lineage>
        <taxon>Eukaryota</taxon>
        <taxon>Fungi</taxon>
        <taxon>Dikarya</taxon>
        <taxon>Ascomycota</taxon>
        <taxon>Pezizomycotina</taxon>
        <taxon>Dothideomycetes</taxon>
        <taxon>Dothideomycetes incertae sedis</taxon>
        <taxon>Botryosphaeriales</taxon>
        <taxon>Botryosphaeriaceae</taxon>
        <taxon>Botryosphaeria</taxon>
    </lineage>
</organism>
<dbReference type="SMART" id="SM00398">
    <property type="entry name" value="HMG"/>
    <property type="match status" value="1"/>
</dbReference>